<evidence type="ECO:0000313" key="3">
    <source>
        <dbReference type="Proteomes" id="UP000460318"/>
    </source>
</evidence>
<keyword evidence="3" id="KW-1185">Reference proteome</keyword>
<evidence type="ECO:0000313" key="2">
    <source>
        <dbReference type="EMBL" id="MWV42149.1"/>
    </source>
</evidence>
<name>A0A7X3IDY5_9BACL</name>
<dbReference type="PROSITE" id="PS50234">
    <property type="entry name" value="VWFA"/>
    <property type="match status" value="1"/>
</dbReference>
<dbReference type="PANTHER" id="PTHR32097:SF18">
    <property type="entry name" value="RING-TYPE DOMAIN-CONTAINING PROTEIN"/>
    <property type="match status" value="1"/>
</dbReference>
<dbReference type="Gene3D" id="3.40.50.410">
    <property type="entry name" value="von Willebrand factor, type A domain"/>
    <property type="match status" value="1"/>
</dbReference>
<reference evidence="2 3" key="1">
    <citation type="submission" date="2019-12" db="EMBL/GenBank/DDBJ databases">
        <title>Paenibacillus sp. nov., an endophytic bacterium isolated from the stem of Dendrobium.</title>
        <authorList>
            <person name="Zhao R."/>
        </authorList>
    </citation>
    <scope>NUCLEOTIDE SEQUENCE [LARGE SCALE GENOMIC DNA]</scope>
    <source>
        <strain evidence="2 3">HJL G12</strain>
    </source>
</reference>
<dbReference type="InterPro" id="IPR051324">
    <property type="entry name" value="Stress/Tellurium_Resist"/>
</dbReference>
<dbReference type="SMART" id="SM00327">
    <property type="entry name" value="VWA"/>
    <property type="match status" value="1"/>
</dbReference>
<dbReference type="AlphaFoldDB" id="A0A7X3IDY5"/>
<dbReference type="InterPro" id="IPR036465">
    <property type="entry name" value="vWFA_dom_sf"/>
</dbReference>
<dbReference type="InterPro" id="IPR019303">
    <property type="entry name" value="vWA_TerF_C"/>
</dbReference>
<organism evidence="2 3">
    <name type="scientific">Paenibacillus dendrobii</name>
    <dbReference type="NCBI Taxonomy" id="2691084"/>
    <lineage>
        <taxon>Bacteria</taxon>
        <taxon>Bacillati</taxon>
        <taxon>Bacillota</taxon>
        <taxon>Bacilli</taxon>
        <taxon>Bacillales</taxon>
        <taxon>Paenibacillaceae</taxon>
        <taxon>Paenibacillus</taxon>
    </lineage>
</organism>
<feature type="domain" description="VWFA" evidence="1">
    <location>
        <begin position="225"/>
        <end position="403"/>
    </location>
</feature>
<dbReference type="InterPro" id="IPR002035">
    <property type="entry name" value="VWF_A"/>
</dbReference>
<sequence length="422" mass="48011">MQLKKGQRIMVTKENLPNRISFFFGWNQGSQAMSIDAAAFLLSSRNRCEQDEDFIFYGHPQAPNGSVEHVVLKKEDQEVIHVSLAKLSDDIAKIAFTVTIYDGEALDHRMKDITGMYLRIVNTDLGEELYRFEYGSDLSLETAVVVGELYRHHGEWKWNAIGSGFEGGMAALCINYGLELEGSTQEPEVAVSMAMEAPTISPIDLRKKLVQITLEKKRMTDVAARVGIVLDISGSMQRLYRNGTVQDVLERILAVACKFDDNGSLDVWIYDNEFRRLPSVTEKDFHHYVTDHILNNASIHKFGRNNEVPVMEDVIRKYTVEEDSELPAFIIFINDGGVVKAIRKIITAAAVQPIFWQFVGIGESDFEVLKRLDTMEGRVVDNANFMHLNDFKSISDEELYDRLLNEFPSWLKEAALKRIIRM</sequence>
<gene>
    <name evidence="2" type="ORF">GRF59_00765</name>
</gene>
<dbReference type="Pfam" id="PF10138">
    <property type="entry name" value="vWA-TerF-like"/>
    <property type="match status" value="1"/>
</dbReference>
<proteinExistence type="predicted"/>
<accession>A0A7X3IDY5</accession>
<dbReference type="InterPro" id="IPR003325">
    <property type="entry name" value="TerD"/>
</dbReference>
<dbReference type="Gene3D" id="2.60.60.30">
    <property type="entry name" value="sav2460 like domains"/>
    <property type="match status" value="1"/>
</dbReference>
<dbReference type="CDD" id="cd06974">
    <property type="entry name" value="TerD_like"/>
    <property type="match status" value="1"/>
</dbReference>
<dbReference type="SUPFAM" id="SSF53300">
    <property type="entry name" value="vWA-like"/>
    <property type="match status" value="1"/>
</dbReference>
<protein>
    <submittedName>
        <fullName evidence="2">Stress protein</fullName>
    </submittedName>
</protein>
<dbReference type="Proteomes" id="UP000460318">
    <property type="component" value="Unassembled WGS sequence"/>
</dbReference>
<dbReference type="EMBL" id="WUBI01000001">
    <property type="protein sequence ID" value="MWV42149.1"/>
    <property type="molecule type" value="Genomic_DNA"/>
</dbReference>
<comment type="caution">
    <text evidence="2">The sequence shown here is derived from an EMBL/GenBank/DDBJ whole genome shotgun (WGS) entry which is preliminary data.</text>
</comment>
<evidence type="ECO:0000259" key="1">
    <source>
        <dbReference type="PROSITE" id="PS50234"/>
    </source>
</evidence>
<dbReference type="PANTHER" id="PTHR32097">
    <property type="entry name" value="CAMP-BINDING PROTEIN 1-RELATED"/>
    <property type="match status" value="1"/>
</dbReference>
<dbReference type="Pfam" id="PF02342">
    <property type="entry name" value="TerD"/>
    <property type="match status" value="1"/>
</dbReference>